<dbReference type="Proteomes" id="UP000032266">
    <property type="component" value="Chromosome"/>
</dbReference>
<name>A0A0C5VU35_9GAMM</name>
<dbReference type="EMBL" id="CP007142">
    <property type="protein sequence ID" value="AJQ97681.1"/>
    <property type="molecule type" value="Genomic_DNA"/>
</dbReference>
<reference evidence="1 2" key="1">
    <citation type="submission" date="2014-01" db="EMBL/GenBank/DDBJ databases">
        <title>Full genme sequencing of cellulolytic bacterium Gynuella sunshinyii YC6258T gen. nov., sp. nov.</title>
        <authorList>
            <person name="Khan H."/>
            <person name="Chung E.J."/>
            <person name="Chung Y.R."/>
        </authorList>
    </citation>
    <scope>NUCLEOTIDE SEQUENCE [LARGE SCALE GENOMIC DNA]</scope>
    <source>
        <strain evidence="1 2">YC6258</strain>
    </source>
</reference>
<accession>A0A0C5VU35</accession>
<proteinExistence type="predicted"/>
<evidence type="ECO:0000313" key="1">
    <source>
        <dbReference type="EMBL" id="AJQ97681.1"/>
    </source>
</evidence>
<evidence type="ECO:0000313" key="2">
    <source>
        <dbReference type="Proteomes" id="UP000032266"/>
    </source>
</evidence>
<organism evidence="1 2">
    <name type="scientific">Gynuella sunshinyii YC6258</name>
    <dbReference type="NCBI Taxonomy" id="1445510"/>
    <lineage>
        <taxon>Bacteria</taxon>
        <taxon>Pseudomonadati</taxon>
        <taxon>Pseudomonadota</taxon>
        <taxon>Gammaproteobacteria</taxon>
        <taxon>Oceanospirillales</taxon>
        <taxon>Saccharospirillaceae</taxon>
        <taxon>Gynuella</taxon>
    </lineage>
</organism>
<sequence>MFHALALLAVFSVVMADRRQKGDLQSERLLLLFCWQSGRYLPGCLSEISGLS</sequence>
<gene>
    <name evidence="1" type="ORF">YC6258_05654</name>
</gene>
<dbReference type="HOGENOM" id="CLU_3080423_0_0_6"/>
<protein>
    <submittedName>
        <fullName evidence="1">Uncharacterized protein</fullName>
    </submittedName>
</protein>
<dbReference type="KEGG" id="gsn:YC6258_05654"/>
<dbReference type="AlphaFoldDB" id="A0A0C5VU35"/>
<keyword evidence="2" id="KW-1185">Reference proteome</keyword>